<proteinExistence type="predicted"/>
<organism evidence="1 2">
    <name type="scientific">Enterobacter cancerogenus</name>
    <dbReference type="NCBI Taxonomy" id="69218"/>
    <lineage>
        <taxon>Bacteria</taxon>
        <taxon>Pseudomonadati</taxon>
        <taxon>Pseudomonadota</taxon>
        <taxon>Gammaproteobacteria</taxon>
        <taxon>Enterobacterales</taxon>
        <taxon>Enterobacteriaceae</taxon>
        <taxon>Enterobacter</taxon>
        <taxon>Enterobacter cloacae complex</taxon>
    </lineage>
</organism>
<evidence type="ECO:0000313" key="1">
    <source>
        <dbReference type="EMBL" id="VFS41086.1"/>
    </source>
</evidence>
<dbReference type="Proteomes" id="UP000351155">
    <property type="component" value="Unassembled WGS sequence"/>
</dbReference>
<evidence type="ECO:0000313" key="2">
    <source>
        <dbReference type="Proteomes" id="UP000351155"/>
    </source>
</evidence>
<protein>
    <submittedName>
        <fullName evidence="1">Uncharacterized protein</fullName>
    </submittedName>
</protein>
<gene>
    <name evidence="1" type="ORF">NCTC12126_04414</name>
</gene>
<accession>A0A484Z010</accession>
<dbReference type="AlphaFoldDB" id="A0A484Z010"/>
<sequence length="62" mass="6605">MVVEVISSRTDSSSRICAINEPVDFERAPFFDPQRMGKHALGDAQVGALTDDIGNVQPAACA</sequence>
<dbReference type="EMBL" id="CAADIW010000050">
    <property type="protein sequence ID" value="VFS41086.1"/>
    <property type="molecule type" value="Genomic_DNA"/>
</dbReference>
<name>A0A484Z010_9ENTR</name>
<reference evidence="1 2" key="1">
    <citation type="submission" date="2019-03" db="EMBL/GenBank/DDBJ databases">
        <authorList>
            <consortium name="Pathogen Informatics"/>
        </authorList>
    </citation>
    <scope>NUCLEOTIDE SEQUENCE [LARGE SCALE GENOMIC DNA]</scope>
    <source>
        <strain evidence="1 2">NCTC12126</strain>
    </source>
</reference>